<feature type="domain" description="Gfo/Idh/MocA-like oxidoreductase N-terminal" evidence="1">
    <location>
        <begin position="5"/>
        <end position="128"/>
    </location>
</feature>
<dbReference type="Pfam" id="PF01408">
    <property type="entry name" value="GFO_IDH_MocA"/>
    <property type="match status" value="1"/>
</dbReference>
<evidence type="ECO:0000259" key="2">
    <source>
        <dbReference type="Pfam" id="PF22725"/>
    </source>
</evidence>
<dbReference type="EMBL" id="DXIQ01000009">
    <property type="protein sequence ID" value="HIV37672.1"/>
    <property type="molecule type" value="Genomic_DNA"/>
</dbReference>
<reference evidence="3" key="2">
    <citation type="submission" date="2021-04" db="EMBL/GenBank/DDBJ databases">
        <authorList>
            <person name="Gilroy R."/>
        </authorList>
    </citation>
    <scope>NUCLEOTIDE SEQUENCE</scope>
    <source>
        <strain evidence="3">CHK195-9823</strain>
    </source>
</reference>
<dbReference type="SUPFAM" id="SSF55347">
    <property type="entry name" value="Glyceraldehyde-3-phosphate dehydrogenase-like, C-terminal domain"/>
    <property type="match status" value="1"/>
</dbReference>
<dbReference type="InterPro" id="IPR051450">
    <property type="entry name" value="Gfo/Idh/MocA_Oxidoreductases"/>
</dbReference>
<dbReference type="Gene3D" id="3.40.50.720">
    <property type="entry name" value="NAD(P)-binding Rossmann-like Domain"/>
    <property type="match status" value="1"/>
</dbReference>
<dbReference type="GO" id="GO:0000166">
    <property type="term" value="F:nucleotide binding"/>
    <property type="evidence" value="ECO:0007669"/>
    <property type="project" value="InterPro"/>
</dbReference>
<name>A0A9D1PAI1_9FIRM</name>
<accession>A0A9D1PAI1</accession>
<dbReference type="Proteomes" id="UP000886814">
    <property type="component" value="Unassembled WGS sequence"/>
</dbReference>
<dbReference type="InterPro" id="IPR000683">
    <property type="entry name" value="Gfo/Idh/MocA-like_OxRdtase_N"/>
</dbReference>
<dbReference type="Pfam" id="PF22725">
    <property type="entry name" value="GFO_IDH_MocA_C3"/>
    <property type="match status" value="1"/>
</dbReference>
<dbReference type="InterPro" id="IPR055170">
    <property type="entry name" value="GFO_IDH_MocA-like_dom"/>
</dbReference>
<feature type="domain" description="GFO/IDH/MocA-like oxidoreductase" evidence="2">
    <location>
        <begin position="137"/>
        <end position="214"/>
    </location>
</feature>
<dbReference type="PANTHER" id="PTHR43377">
    <property type="entry name" value="BILIVERDIN REDUCTASE A"/>
    <property type="match status" value="1"/>
</dbReference>
<dbReference type="PANTHER" id="PTHR43377:SF2">
    <property type="entry name" value="BINDING ROSSMANN FOLD OXIDOREDUCTASE, PUTATIVE (AFU_ORTHOLOGUE AFUA_4G00560)-RELATED"/>
    <property type="match status" value="1"/>
</dbReference>
<gene>
    <name evidence="3" type="ORF">H9747_01515</name>
</gene>
<reference evidence="3" key="1">
    <citation type="journal article" date="2021" name="PeerJ">
        <title>Extensive microbial diversity within the chicken gut microbiome revealed by metagenomics and culture.</title>
        <authorList>
            <person name="Gilroy R."/>
            <person name="Ravi A."/>
            <person name="Getino M."/>
            <person name="Pursley I."/>
            <person name="Horton D.L."/>
            <person name="Alikhan N.F."/>
            <person name="Baker D."/>
            <person name="Gharbi K."/>
            <person name="Hall N."/>
            <person name="Watson M."/>
            <person name="Adriaenssens E.M."/>
            <person name="Foster-Nyarko E."/>
            <person name="Jarju S."/>
            <person name="Secka A."/>
            <person name="Antonio M."/>
            <person name="Oren A."/>
            <person name="Chaudhuri R.R."/>
            <person name="La Ragione R."/>
            <person name="Hildebrand F."/>
            <person name="Pallen M.J."/>
        </authorList>
    </citation>
    <scope>NUCLEOTIDE SEQUENCE</scope>
    <source>
        <strain evidence="3">CHK195-9823</strain>
    </source>
</reference>
<proteinExistence type="predicted"/>
<dbReference type="Gene3D" id="3.30.360.10">
    <property type="entry name" value="Dihydrodipicolinate Reductase, domain 2"/>
    <property type="match status" value="1"/>
</dbReference>
<evidence type="ECO:0000313" key="4">
    <source>
        <dbReference type="Proteomes" id="UP000886814"/>
    </source>
</evidence>
<dbReference type="SUPFAM" id="SSF51735">
    <property type="entry name" value="NAD(P)-binding Rossmann-fold domains"/>
    <property type="match status" value="1"/>
</dbReference>
<sequence length="439" mass="48676">MNRKIKVALAGLGSRGKDTYAKAAELFPEKMEITAIADINPQKVAMVAERYHIPKERCYASAEDMLKEDKLADVMFITTQDRQHVKQAIPALRKGYHLLLEKPISPELEECRELSKVARECGKMVVVCHVLRYTPVFRKVKEILDSGVLGDIVSINASENVGWYHMAHSFVRGNWRNAELSSPMILQKCCHDMDLYLWLAGKTCESLTSYGSTYLFKEENAPAGSPLRCLEGCPESATCPYNAERIYLDDERIGARTGHTGWPLNIVTEIPTPESVEKALREGPYGRCVYHCDNDVVDHQVVNLNMTDGSTMSFSMNGHTADFARHAQFCGTKGEMKVTMGGLDLEEDFIETSIFGPKVQTDRIPAASLSDDFSGHGGGDLTMVEEFLDILLGNAKPSPSITSLDQSLESHYCALAAEISRKEGGKPICLEDVRTGKIQ</sequence>
<dbReference type="InterPro" id="IPR036291">
    <property type="entry name" value="NAD(P)-bd_dom_sf"/>
</dbReference>
<evidence type="ECO:0000259" key="1">
    <source>
        <dbReference type="Pfam" id="PF01408"/>
    </source>
</evidence>
<dbReference type="AlphaFoldDB" id="A0A9D1PAI1"/>
<comment type="caution">
    <text evidence="3">The sequence shown here is derived from an EMBL/GenBank/DDBJ whole genome shotgun (WGS) entry which is preliminary data.</text>
</comment>
<evidence type="ECO:0000313" key="3">
    <source>
        <dbReference type="EMBL" id="HIV37672.1"/>
    </source>
</evidence>
<protein>
    <submittedName>
        <fullName evidence="3">Gfo/Idh/MocA family oxidoreductase</fullName>
    </submittedName>
</protein>
<organism evidence="3 4">
    <name type="scientific">Candidatus Blautia stercorigallinarum</name>
    <dbReference type="NCBI Taxonomy" id="2838501"/>
    <lineage>
        <taxon>Bacteria</taxon>
        <taxon>Bacillati</taxon>
        <taxon>Bacillota</taxon>
        <taxon>Clostridia</taxon>
        <taxon>Lachnospirales</taxon>
        <taxon>Lachnospiraceae</taxon>
        <taxon>Blautia</taxon>
    </lineage>
</organism>